<proteinExistence type="predicted"/>
<sequence length="136" mass="15759">MIKKSNTNIDSSLWNAYSESFFRFHTNWYSPSYAVITAWNPYSNLRSKEMNCISNHELEKQLNHVKYVPVTVGDQAFEWFEESYAAELTTEVAISLAKDFQQNAIYYVIDGELYLIACSEPEILHKIGSMKSRLVV</sequence>
<name>A0ABQ5XXG8_9VIBR</name>
<dbReference type="InterPro" id="IPR021710">
    <property type="entry name" value="DUF3293"/>
</dbReference>
<comment type="caution">
    <text evidence="1">The sequence shown here is derived from an EMBL/GenBank/DDBJ whole genome shotgun (WGS) entry which is preliminary data.</text>
</comment>
<reference evidence="2" key="1">
    <citation type="journal article" date="2019" name="Int. J. Syst. Evol. Microbiol.">
        <title>The Global Catalogue of Microorganisms (GCM) 10K type strain sequencing project: providing services to taxonomists for standard genome sequencing and annotation.</title>
        <authorList>
            <consortium name="The Broad Institute Genomics Platform"/>
            <consortium name="The Broad Institute Genome Sequencing Center for Infectious Disease"/>
            <person name="Wu L."/>
            <person name="Ma J."/>
        </authorList>
    </citation>
    <scope>NUCLEOTIDE SEQUENCE [LARGE SCALE GENOMIC DNA]</scope>
    <source>
        <strain evidence="2">NBRC 110633</strain>
    </source>
</reference>
<evidence type="ECO:0000313" key="2">
    <source>
        <dbReference type="Proteomes" id="UP001156669"/>
    </source>
</evidence>
<accession>A0ABQ5XXG8</accession>
<dbReference type="RefSeq" id="WP_045400311.1">
    <property type="nucleotide sequence ID" value="NZ_BBLD01000027.1"/>
</dbReference>
<keyword evidence="2" id="KW-1185">Reference proteome</keyword>
<evidence type="ECO:0000313" key="1">
    <source>
        <dbReference type="EMBL" id="GLR02555.1"/>
    </source>
</evidence>
<evidence type="ECO:0008006" key="3">
    <source>
        <dbReference type="Google" id="ProtNLM"/>
    </source>
</evidence>
<organism evidence="1 2">
    <name type="scientific">Vibrio hyugaensis</name>
    <dbReference type="NCBI Taxonomy" id="1534743"/>
    <lineage>
        <taxon>Bacteria</taxon>
        <taxon>Pseudomonadati</taxon>
        <taxon>Pseudomonadota</taxon>
        <taxon>Gammaproteobacteria</taxon>
        <taxon>Vibrionales</taxon>
        <taxon>Vibrionaceae</taxon>
        <taxon>Vibrio</taxon>
    </lineage>
</organism>
<dbReference type="Pfam" id="PF11697">
    <property type="entry name" value="DUF3293"/>
    <property type="match status" value="1"/>
</dbReference>
<dbReference type="Proteomes" id="UP001156669">
    <property type="component" value="Unassembled WGS sequence"/>
</dbReference>
<gene>
    <name evidence="1" type="ORF">GCM10007906_01420</name>
</gene>
<dbReference type="EMBL" id="BSOE01000003">
    <property type="protein sequence ID" value="GLR02555.1"/>
    <property type="molecule type" value="Genomic_DNA"/>
</dbReference>
<protein>
    <recommendedName>
        <fullName evidence="3">DUF3293 domain-containing protein</fullName>
    </recommendedName>
</protein>